<dbReference type="NCBIfam" id="NF041644">
    <property type="entry name" value="CBO0543_fam"/>
    <property type="match status" value="1"/>
</dbReference>
<evidence type="ECO:0000256" key="1">
    <source>
        <dbReference type="SAM" id="Phobius"/>
    </source>
</evidence>
<dbReference type="RefSeq" id="WP_066325587.1">
    <property type="nucleotide sequence ID" value="NZ_CP015438.1"/>
</dbReference>
<sequence length="159" mass="18785">MDRLILWTLFIIGIALLGVSLFRKPALMKDSLLVFALKAYFSTFFGVFVVEAHMLDYPVRFLPSYFDTSILFEYFLFPIVCVYFYQTTYYSSFGVILWQCALYTAAITIVEVLCEKYTDLIEYHTWTWWYSFLTIFFLSFFVRMIMLVVNKKFSSGTSS</sequence>
<keyword evidence="1" id="KW-0812">Transmembrane</keyword>
<feature type="transmembrane region" description="Helical" evidence="1">
    <location>
        <begin position="91"/>
        <end position="114"/>
    </location>
</feature>
<keyword evidence="1" id="KW-0472">Membrane</keyword>
<accession>A0A160F3S7</accession>
<gene>
    <name evidence="2" type="ORF">GFC30_2305</name>
</gene>
<feature type="transmembrane region" description="Helical" evidence="1">
    <location>
        <begin position="32"/>
        <end position="52"/>
    </location>
</feature>
<evidence type="ECO:0000313" key="2">
    <source>
        <dbReference type="EMBL" id="ANB61017.1"/>
    </source>
</evidence>
<evidence type="ECO:0000313" key="3">
    <source>
        <dbReference type="Proteomes" id="UP000076865"/>
    </source>
</evidence>
<feature type="transmembrane region" description="Helical" evidence="1">
    <location>
        <begin position="126"/>
        <end position="149"/>
    </location>
</feature>
<organism evidence="2 3">
    <name type="scientific">Anoxybacteroides amylolyticum</name>
    <dbReference type="NCBI Taxonomy" id="294699"/>
    <lineage>
        <taxon>Bacteria</taxon>
        <taxon>Bacillati</taxon>
        <taxon>Bacillota</taxon>
        <taxon>Bacilli</taxon>
        <taxon>Bacillales</taxon>
        <taxon>Anoxybacillaceae</taxon>
        <taxon>Anoxybacteroides</taxon>
    </lineage>
</organism>
<dbReference type="OrthoDB" id="1683460at2"/>
<protein>
    <submittedName>
        <fullName evidence="2">Putative membrane protein</fullName>
    </submittedName>
</protein>
<dbReference type="AlphaFoldDB" id="A0A160F3S7"/>
<dbReference type="KEGG" id="aamy:GFC30_2305"/>
<reference evidence="2 3" key="1">
    <citation type="journal article" date="2006" name="Syst. Appl. Microbiol.">
        <title>Anoxybacillus amylolyticus sp. nov., a thermophilic amylase producing bacterium isolated from Mount Rittmann (Antarctica).</title>
        <authorList>
            <person name="Poli A."/>
            <person name="Esposito E."/>
            <person name="Lama L."/>
            <person name="Orlando P."/>
            <person name="Nicolaus G."/>
            <person name="de Appolonia F."/>
            <person name="Gambacorta A."/>
            <person name="Nicolaus B."/>
        </authorList>
    </citation>
    <scope>NUCLEOTIDE SEQUENCE [LARGE SCALE GENOMIC DNA]</scope>
    <source>
        <strain evidence="2 3">DSM 15939</strain>
    </source>
</reference>
<dbReference type="InterPro" id="IPR048147">
    <property type="entry name" value="CBO0543-like"/>
</dbReference>
<name>A0A160F3S7_9BACL</name>
<dbReference type="PATRIC" id="fig|294699.3.peg.2384"/>
<keyword evidence="1" id="KW-1133">Transmembrane helix</keyword>
<proteinExistence type="predicted"/>
<feature type="transmembrane region" description="Helical" evidence="1">
    <location>
        <begin position="64"/>
        <end position="85"/>
    </location>
</feature>
<dbReference type="EMBL" id="CP015438">
    <property type="protein sequence ID" value="ANB61017.1"/>
    <property type="molecule type" value="Genomic_DNA"/>
</dbReference>
<dbReference type="Proteomes" id="UP000076865">
    <property type="component" value="Chromosome"/>
</dbReference>
<keyword evidence="3" id="KW-1185">Reference proteome</keyword>